<evidence type="ECO:0000313" key="2">
    <source>
        <dbReference type="EMBL" id="KDR84362.1"/>
    </source>
</evidence>
<dbReference type="EMBL" id="KL142368">
    <property type="protein sequence ID" value="KDR84362.1"/>
    <property type="molecule type" value="Genomic_DNA"/>
</dbReference>
<reference evidence="3" key="1">
    <citation type="journal article" date="2014" name="Proc. Natl. Acad. Sci. U.S.A.">
        <title>Extensive sampling of basidiomycete genomes demonstrates inadequacy of the white-rot/brown-rot paradigm for wood decay fungi.</title>
        <authorList>
            <person name="Riley R."/>
            <person name="Salamov A.A."/>
            <person name="Brown D.W."/>
            <person name="Nagy L.G."/>
            <person name="Floudas D."/>
            <person name="Held B.W."/>
            <person name="Levasseur A."/>
            <person name="Lombard V."/>
            <person name="Morin E."/>
            <person name="Otillar R."/>
            <person name="Lindquist E.A."/>
            <person name="Sun H."/>
            <person name="LaButti K.M."/>
            <person name="Schmutz J."/>
            <person name="Jabbour D."/>
            <person name="Luo H."/>
            <person name="Baker S.E."/>
            <person name="Pisabarro A.G."/>
            <person name="Walton J.D."/>
            <person name="Blanchette R.A."/>
            <person name="Henrissat B."/>
            <person name="Martin F."/>
            <person name="Cullen D."/>
            <person name="Hibbett D.S."/>
            <person name="Grigoriev I.V."/>
        </authorList>
    </citation>
    <scope>NUCLEOTIDE SEQUENCE [LARGE SCALE GENOMIC DNA]</scope>
    <source>
        <strain evidence="3">CBS 339.88</strain>
    </source>
</reference>
<feature type="region of interest" description="Disordered" evidence="1">
    <location>
        <begin position="1"/>
        <end position="31"/>
    </location>
</feature>
<evidence type="ECO:0000313" key="3">
    <source>
        <dbReference type="Proteomes" id="UP000027222"/>
    </source>
</evidence>
<dbReference type="AlphaFoldDB" id="A0A067TPW1"/>
<accession>A0A067TPW1</accession>
<dbReference type="HOGENOM" id="CLU_3087376_0_0_1"/>
<evidence type="ECO:0000256" key="1">
    <source>
        <dbReference type="SAM" id="MobiDB-lite"/>
    </source>
</evidence>
<organism evidence="2 3">
    <name type="scientific">Galerina marginata (strain CBS 339.88)</name>
    <dbReference type="NCBI Taxonomy" id="685588"/>
    <lineage>
        <taxon>Eukaryota</taxon>
        <taxon>Fungi</taxon>
        <taxon>Dikarya</taxon>
        <taxon>Basidiomycota</taxon>
        <taxon>Agaricomycotina</taxon>
        <taxon>Agaricomycetes</taxon>
        <taxon>Agaricomycetidae</taxon>
        <taxon>Agaricales</taxon>
        <taxon>Agaricineae</taxon>
        <taxon>Strophariaceae</taxon>
        <taxon>Galerina</taxon>
    </lineage>
</organism>
<name>A0A067TPW1_GALM3</name>
<proteinExistence type="predicted"/>
<dbReference type="Proteomes" id="UP000027222">
    <property type="component" value="Unassembled WGS sequence"/>
</dbReference>
<sequence length="52" mass="5808">MRSGQTSSDALAKNPHFHASPHLSSPGERHQHAPRILWLSHLHTIARMASFV</sequence>
<protein>
    <submittedName>
        <fullName evidence="2">Uncharacterized protein</fullName>
    </submittedName>
</protein>
<gene>
    <name evidence="2" type="ORF">GALMADRAFT_709508</name>
</gene>
<keyword evidence="3" id="KW-1185">Reference proteome</keyword>